<accession>A0A147IRF5</accession>
<gene>
    <name evidence="9" type="ORF">NS355_10780</name>
</gene>
<evidence type="ECO:0000256" key="2">
    <source>
        <dbReference type="ARBA" id="ARBA00022475"/>
    </source>
</evidence>
<evidence type="ECO:0000259" key="7">
    <source>
        <dbReference type="Pfam" id="PF02687"/>
    </source>
</evidence>
<feature type="transmembrane region" description="Helical" evidence="6">
    <location>
        <begin position="253"/>
        <end position="273"/>
    </location>
</feature>
<dbReference type="Pfam" id="PF12704">
    <property type="entry name" value="MacB_PCD"/>
    <property type="match status" value="1"/>
</dbReference>
<dbReference type="InterPro" id="IPR038766">
    <property type="entry name" value="Membrane_comp_ABC_pdt"/>
</dbReference>
<evidence type="ECO:0000256" key="1">
    <source>
        <dbReference type="ARBA" id="ARBA00004651"/>
    </source>
</evidence>
<feature type="domain" description="ABC3 transporter permease C-terminal" evidence="7">
    <location>
        <begin position="257"/>
        <end position="368"/>
    </location>
</feature>
<dbReference type="OrthoDB" id="9775544at2"/>
<dbReference type="Pfam" id="PF02687">
    <property type="entry name" value="FtsX"/>
    <property type="match status" value="1"/>
</dbReference>
<organism evidence="9 10">
    <name type="scientific">Sphingomonas yabuuchiae</name>
    <dbReference type="NCBI Taxonomy" id="172044"/>
    <lineage>
        <taxon>Bacteria</taxon>
        <taxon>Pseudomonadati</taxon>
        <taxon>Pseudomonadota</taxon>
        <taxon>Alphaproteobacteria</taxon>
        <taxon>Sphingomonadales</taxon>
        <taxon>Sphingomonadaceae</taxon>
        <taxon>Sphingomonas</taxon>
    </lineage>
</organism>
<keyword evidence="3 6" id="KW-0812">Transmembrane</keyword>
<evidence type="ECO:0000256" key="3">
    <source>
        <dbReference type="ARBA" id="ARBA00022692"/>
    </source>
</evidence>
<evidence type="ECO:0000259" key="8">
    <source>
        <dbReference type="Pfam" id="PF12704"/>
    </source>
</evidence>
<evidence type="ECO:0000256" key="4">
    <source>
        <dbReference type="ARBA" id="ARBA00022989"/>
    </source>
</evidence>
<dbReference type="PANTHER" id="PTHR30287:SF1">
    <property type="entry name" value="INNER MEMBRANE PROTEIN"/>
    <property type="match status" value="1"/>
</dbReference>
<dbReference type="GO" id="GO:0005886">
    <property type="term" value="C:plasma membrane"/>
    <property type="evidence" value="ECO:0007669"/>
    <property type="project" value="UniProtKB-SubCell"/>
</dbReference>
<evidence type="ECO:0000256" key="6">
    <source>
        <dbReference type="SAM" id="Phobius"/>
    </source>
</evidence>
<dbReference type="Proteomes" id="UP000073923">
    <property type="component" value="Unassembled WGS sequence"/>
</dbReference>
<feature type="transmembrane region" description="Helical" evidence="6">
    <location>
        <begin position="347"/>
        <end position="368"/>
    </location>
</feature>
<feature type="domain" description="MacB-like periplasmic core" evidence="8">
    <location>
        <begin position="25"/>
        <end position="187"/>
    </location>
</feature>
<name>A0A147IRF5_9SPHN</name>
<comment type="subcellular location">
    <subcellularLocation>
        <location evidence="1">Cell membrane</location>
        <topology evidence="1">Multi-pass membrane protein</topology>
    </subcellularLocation>
</comment>
<evidence type="ECO:0000313" key="10">
    <source>
        <dbReference type="Proteomes" id="UP000073923"/>
    </source>
</evidence>
<keyword evidence="5 6" id="KW-0472">Membrane</keyword>
<evidence type="ECO:0000256" key="5">
    <source>
        <dbReference type="ARBA" id="ARBA00023136"/>
    </source>
</evidence>
<dbReference type="InterPro" id="IPR003838">
    <property type="entry name" value="ABC3_permease_C"/>
</dbReference>
<proteinExistence type="predicted"/>
<dbReference type="RefSeq" id="WP_153008187.1">
    <property type="nucleotide sequence ID" value="NZ_LDTF01000051.1"/>
</dbReference>
<dbReference type="InterPro" id="IPR025857">
    <property type="entry name" value="MacB_PCD"/>
</dbReference>
<sequence length="397" mass="41253">MRGWALAWKLARRELSVRFRGLRLLLLCLFLGVGALAAIGSLGDAIGGELAARGRVLLGGDLEFAVSQRRADPPELAAMRAAGRVSETQRMQSMAVTANGSTAPVQLKAVDAAYPLYGRLTLADGRVVRSPDDDTVWISRGLAERLAVRRGDVLRFGTAPFRVGGIIADEPDRLGEGFTLGPVAIVSRGGLDRTGLIQPGSLFESKYRLATPRDPSPIAKAFEQRFATAGWETRTRDRASPGASRFVARMAEFLTLVGLAALVIAGIGVGNGVSSYLEARRSTIAMLKVLGATSGLVAKVYLLQLLAVAGVGILLGLLAGIVAVPLVGIMVGAVLPVAPGLTIAPGPLALAAAYGLLIALAFCARPLVAAGRVPAAALLRGVLNARSGGGWRGSLWG</sequence>
<feature type="transmembrane region" description="Helical" evidence="6">
    <location>
        <begin position="313"/>
        <end position="335"/>
    </location>
</feature>
<dbReference type="AlphaFoldDB" id="A0A147IRF5"/>
<feature type="non-terminal residue" evidence="9">
    <location>
        <position position="397"/>
    </location>
</feature>
<protein>
    <submittedName>
        <fullName evidence="9">ABC transporter permease</fullName>
    </submittedName>
</protein>
<dbReference type="PANTHER" id="PTHR30287">
    <property type="entry name" value="MEMBRANE COMPONENT OF PREDICTED ABC SUPERFAMILY METABOLITE UPTAKE TRANSPORTER"/>
    <property type="match status" value="1"/>
</dbReference>
<keyword evidence="2" id="KW-1003">Cell membrane</keyword>
<keyword evidence="4 6" id="KW-1133">Transmembrane helix</keyword>
<comment type="caution">
    <text evidence="9">The sequence shown here is derived from an EMBL/GenBank/DDBJ whole genome shotgun (WGS) entry which is preliminary data.</text>
</comment>
<evidence type="ECO:0000313" key="9">
    <source>
        <dbReference type="EMBL" id="KTT97956.1"/>
    </source>
</evidence>
<dbReference type="EMBL" id="LDTF01000051">
    <property type="protein sequence ID" value="KTT97956.1"/>
    <property type="molecule type" value="Genomic_DNA"/>
</dbReference>
<reference evidence="9 10" key="1">
    <citation type="journal article" date="2016" name="Front. Microbiol.">
        <title>Genomic Resource of Rice Seed Associated Bacteria.</title>
        <authorList>
            <person name="Midha S."/>
            <person name="Bansal K."/>
            <person name="Sharma S."/>
            <person name="Kumar N."/>
            <person name="Patil P.P."/>
            <person name="Chaudhry V."/>
            <person name="Patil P.B."/>
        </authorList>
    </citation>
    <scope>NUCLEOTIDE SEQUENCE [LARGE SCALE GENOMIC DNA]</scope>
    <source>
        <strain evidence="9 10">NS355</strain>
    </source>
</reference>